<dbReference type="Gene3D" id="2.130.10.10">
    <property type="entry name" value="YVTN repeat-like/Quinoprotein amine dehydrogenase"/>
    <property type="match status" value="1"/>
</dbReference>
<evidence type="ECO:0000313" key="2">
    <source>
        <dbReference type="EMBL" id="MFC3878648.1"/>
    </source>
</evidence>
<dbReference type="EMBL" id="JBHRZS010000002">
    <property type="protein sequence ID" value="MFC3878648.1"/>
    <property type="molecule type" value="Genomic_DNA"/>
</dbReference>
<dbReference type="InterPro" id="IPR015943">
    <property type="entry name" value="WD40/YVTN_repeat-like_dom_sf"/>
</dbReference>
<keyword evidence="1" id="KW-0732">Signal</keyword>
<organism evidence="2 3">
    <name type="scientific">Algoriphagus namhaensis</name>
    <dbReference type="NCBI Taxonomy" id="915353"/>
    <lineage>
        <taxon>Bacteria</taxon>
        <taxon>Pseudomonadati</taxon>
        <taxon>Bacteroidota</taxon>
        <taxon>Cytophagia</taxon>
        <taxon>Cytophagales</taxon>
        <taxon>Cyclobacteriaceae</taxon>
        <taxon>Algoriphagus</taxon>
    </lineage>
</organism>
<reference evidence="3" key="1">
    <citation type="journal article" date="2019" name="Int. J. Syst. Evol. Microbiol.">
        <title>The Global Catalogue of Microorganisms (GCM) 10K type strain sequencing project: providing services to taxonomists for standard genome sequencing and annotation.</title>
        <authorList>
            <consortium name="The Broad Institute Genomics Platform"/>
            <consortium name="The Broad Institute Genome Sequencing Center for Infectious Disease"/>
            <person name="Wu L."/>
            <person name="Ma J."/>
        </authorList>
    </citation>
    <scope>NUCLEOTIDE SEQUENCE [LARGE SCALE GENOMIC DNA]</scope>
    <source>
        <strain evidence="3">CCUG 60523</strain>
    </source>
</reference>
<proteinExistence type="predicted"/>
<dbReference type="RefSeq" id="WP_377902307.1">
    <property type="nucleotide sequence ID" value="NZ_JBHRZS010000002.1"/>
</dbReference>
<protein>
    <submittedName>
        <fullName evidence="2">Uncharacterized protein</fullName>
    </submittedName>
</protein>
<keyword evidence="3" id="KW-1185">Reference proteome</keyword>
<dbReference type="PROSITE" id="PS51257">
    <property type="entry name" value="PROKAR_LIPOPROTEIN"/>
    <property type="match status" value="1"/>
</dbReference>
<feature type="chain" id="PRO_5045101858" evidence="1">
    <location>
        <begin position="23"/>
        <end position="352"/>
    </location>
</feature>
<dbReference type="Proteomes" id="UP001595805">
    <property type="component" value="Unassembled WGS sequence"/>
</dbReference>
<dbReference type="InterPro" id="IPR011047">
    <property type="entry name" value="Quinoprotein_ADH-like_sf"/>
</dbReference>
<evidence type="ECO:0000313" key="3">
    <source>
        <dbReference type="Proteomes" id="UP001595805"/>
    </source>
</evidence>
<sequence length="352" mass="39056">MKHKQNFIKSLVLAAVTLTLYACGPSAPPLARGVVLGEGLLKIDTLFSQEKLGNVTALEIMENDSLPTQILVVGQKGASLINEKGEELNYLSFEYGDRLMGLGNVQPVFKEDGIMYFNRGGGWGPVSFHDQNGKKLWEFSNHSPDDAAIIDLDGSGDYEFIIATGADGLFAFNKMGEQIWLEEVGNVTSVGVFKENGVPFIVHNDQESILIRSANGKLIRTLDIPIANAYSFEIDEYKGEQAIFGVHNGKLSISDFYGNELHSFPILREHFNSCKYIESTLLGTEKPGSIVANRVRRDDSEWYLYDQNDSLIFSERYNAWNPVINEYSSGSEIRLLIGSDNGLVKVYTKSSN</sequence>
<accession>A0ABV8AKW2</accession>
<feature type="signal peptide" evidence="1">
    <location>
        <begin position="1"/>
        <end position="22"/>
    </location>
</feature>
<name>A0ABV8AKW2_9BACT</name>
<comment type="caution">
    <text evidence="2">The sequence shown here is derived from an EMBL/GenBank/DDBJ whole genome shotgun (WGS) entry which is preliminary data.</text>
</comment>
<dbReference type="SUPFAM" id="SSF50998">
    <property type="entry name" value="Quinoprotein alcohol dehydrogenase-like"/>
    <property type="match status" value="1"/>
</dbReference>
<evidence type="ECO:0000256" key="1">
    <source>
        <dbReference type="SAM" id="SignalP"/>
    </source>
</evidence>
<gene>
    <name evidence="2" type="ORF">ACFOSV_00580</name>
</gene>